<name>A0A0G0L4D7_9BACT</name>
<dbReference type="Proteomes" id="UP000033934">
    <property type="component" value="Unassembled WGS sequence"/>
</dbReference>
<dbReference type="AlphaFoldDB" id="A0A0G0L4D7"/>
<dbReference type="GO" id="GO:0019843">
    <property type="term" value="F:rRNA binding"/>
    <property type="evidence" value="ECO:0007669"/>
    <property type="project" value="UniProtKB-KW"/>
</dbReference>
<dbReference type="InterPro" id="IPR019927">
    <property type="entry name" value="Ribosomal_uL3_bac/org-type"/>
</dbReference>
<evidence type="ECO:0000313" key="7">
    <source>
        <dbReference type="EMBL" id="KKQ86843.1"/>
    </source>
</evidence>
<dbReference type="NCBIfam" id="TIGR03625">
    <property type="entry name" value="L3_bact"/>
    <property type="match status" value="1"/>
</dbReference>
<dbReference type="EMBL" id="LBVO01000061">
    <property type="protein sequence ID" value="KKQ86843.1"/>
    <property type="molecule type" value="Genomic_DNA"/>
</dbReference>
<keyword evidence="2" id="KW-0699">rRNA-binding</keyword>
<dbReference type="Gene3D" id="3.30.160.810">
    <property type="match status" value="1"/>
</dbReference>
<dbReference type="SUPFAM" id="SSF50447">
    <property type="entry name" value="Translation proteins"/>
    <property type="match status" value="1"/>
</dbReference>
<accession>A0A0G0L4D7</accession>
<gene>
    <name evidence="7" type="ORF">UT11_C0061G0004</name>
</gene>
<dbReference type="PANTHER" id="PTHR11229">
    <property type="entry name" value="50S RIBOSOMAL PROTEIN L3"/>
    <property type="match status" value="1"/>
</dbReference>
<dbReference type="Gene3D" id="2.40.30.10">
    <property type="entry name" value="Translation factors"/>
    <property type="match status" value="1"/>
</dbReference>
<proteinExistence type="inferred from homology"/>
<dbReference type="GO" id="GO:0022625">
    <property type="term" value="C:cytosolic large ribosomal subunit"/>
    <property type="evidence" value="ECO:0007669"/>
    <property type="project" value="TreeGrafter"/>
</dbReference>
<comment type="similarity">
    <text evidence="1">Belongs to the universal ribosomal protein uL3 family.</text>
</comment>
<evidence type="ECO:0000256" key="4">
    <source>
        <dbReference type="ARBA" id="ARBA00022980"/>
    </source>
</evidence>
<keyword evidence="3" id="KW-0694">RNA-binding</keyword>
<comment type="caution">
    <text evidence="7">The sequence shown here is derived from an EMBL/GenBank/DDBJ whole genome shotgun (WGS) entry which is preliminary data.</text>
</comment>
<evidence type="ECO:0000256" key="3">
    <source>
        <dbReference type="ARBA" id="ARBA00022884"/>
    </source>
</evidence>
<evidence type="ECO:0000256" key="2">
    <source>
        <dbReference type="ARBA" id="ARBA00022730"/>
    </source>
</evidence>
<keyword evidence="5" id="KW-0687">Ribonucleoprotein</keyword>
<dbReference type="GO" id="GO:0003735">
    <property type="term" value="F:structural constituent of ribosome"/>
    <property type="evidence" value="ECO:0007669"/>
    <property type="project" value="UniProtKB-UniRule"/>
</dbReference>
<reference evidence="7 8" key="1">
    <citation type="journal article" date="2015" name="Nature">
        <title>rRNA introns, odd ribosomes, and small enigmatic genomes across a large radiation of phyla.</title>
        <authorList>
            <person name="Brown C.T."/>
            <person name="Hug L.A."/>
            <person name="Thomas B.C."/>
            <person name="Sharon I."/>
            <person name="Castelle C.J."/>
            <person name="Singh A."/>
            <person name="Wilkins M.J."/>
            <person name="Williams K.H."/>
            <person name="Banfield J.F."/>
        </authorList>
    </citation>
    <scope>NUCLEOTIDE SEQUENCE [LARGE SCALE GENOMIC DNA]</scope>
</reference>
<keyword evidence="4 7" id="KW-0689">Ribosomal protein</keyword>
<sequence length="192" mass="20668">MTRIFNEGGESFPVTILNVAGNKISQIKNSTSDHYTAIQVAYGSKKHNPKSVVGHLKKADIESAFRIKEFRGTDLGEFKVGEEISIKTFSVGDMVSVTSTSKGKGFSGTVKRHNFQIGPKSHGSNNMRQPGSIGATTPAHVIKGRRMPGRMGGETTTLKDIEVLGIFADDHVMLLKGPIPGPNGSIIKIFSK</sequence>
<evidence type="ECO:0000256" key="1">
    <source>
        <dbReference type="ARBA" id="ARBA00006540"/>
    </source>
</evidence>
<evidence type="ECO:0000256" key="5">
    <source>
        <dbReference type="ARBA" id="ARBA00023274"/>
    </source>
</evidence>
<dbReference type="Pfam" id="PF00297">
    <property type="entry name" value="Ribosomal_L3"/>
    <property type="match status" value="1"/>
</dbReference>
<dbReference type="PANTHER" id="PTHR11229:SF16">
    <property type="entry name" value="LARGE RIBOSOMAL SUBUNIT PROTEIN UL3C"/>
    <property type="match status" value="1"/>
</dbReference>
<dbReference type="PATRIC" id="fig|1618334.3.peg.765"/>
<dbReference type="GO" id="GO:0006412">
    <property type="term" value="P:translation"/>
    <property type="evidence" value="ECO:0007669"/>
    <property type="project" value="UniProtKB-UniRule"/>
</dbReference>
<evidence type="ECO:0000313" key="8">
    <source>
        <dbReference type="Proteomes" id="UP000033934"/>
    </source>
</evidence>
<evidence type="ECO:0000256" key="6">
    <source>
        <dbReference type="NCBIfam" id="TIGR03625"/>
    </source>
</evidence>
<organism evidence="7 8">
    <name type="scientific">Berkelbacteria bacterium GW2011_GWA2_38_9</name>
    <dbReference type="NCBI Taxonomy" id="1618334"/>
    <lineage>
        <taxon>Bacteria</taxon>
        <taxon>Candidatus Berkelbacteria</taxon>
    </lineage>
</organism>
<dbReference type="InterPro" id="IPR000597">
    <property type="entry name" value="Ribosomal_uL3"/>
</dbReference>
<dbReference type="InterPro" id="IPR009000">
    <property type="entry name" value="Transl_B-barrel_sf"/>
</dbReference>
<protein>
    <recommendedName>
        <fullName evidence="6">50S ribosomal protein L3</fullName>
    </recommendedName>
</protein>